<proteinExistence type="predicted"/>
<dbReference type="RefSeq" id="WP_229121191.1">
    <property type="nucleotide sequence ID" value="NZ_CP064791.1"/>
</dbReference>
<accession>A0A897NYZ4</accession>
<dbReference type="AlphaFoldDB" id="A0A897NYZ4"/>
<dbReference type="Pfam" id="PF23137">
    <property type="entry name" value="HVO_0758"/>
    <property type="match status" value="1"/>
</dbReference>
<reference evidence="1 2" key="1">
    <citation type="submission" date="2020-11" db="EMBL/GenBank/DDBJ databases">
        <title>Carbohydrate-dependent, anaerobic sulfur respiration: A novel catabolism in halophilic archaea.</title>
        <authorList>
            <person name="Sorokin D.Y."/>
            <person name="Messina E."/>
            <person name="Smedile F."/>
            <person name="La Cono V."/>
            <person name="Hallsworth J.E."/>
            <person name="Yakimov M.M."/>
        </authorList>
    </citation>
    <scope>NUCLEOTIDE SEQUENCE [LARGE SCALE GENOMIC DNA]</scope>
    <source>
        <strain evidence="1 2">HSR-Est</strain>
    </source>
</reference>
<protein>
    <submittedName>
        <fullName evidence="1">Zn finger protein</fullName>
    </submittedName>
</protein>
<evidence type="ECO:0000313" key="1">
    <source>
        <dbReference type="EMBL" id="QSG15943.1"/>
    </source>
</evidence>
<dbReference type="EMBL" id="CP064791">
    <property type="protein sequence ID" value="QSG15943.1"/>
    <property type="molecule type" value="Genomic_DNA"/>
</dbReference>
<dbReference type="GeneID" id="68859067"/>
<dbReference type="NCBIfam" id="NF041912">
    <property type="entry name" value="HVO_0758"/>
    <property type="match status" value="1"/>
</dbReference>
<evidence type="ECO:0000313" key="2">
    <source>
        <dbReference type="Proteomes" id="UP000663292"/>
    </source>
</evidence>
<sequence>MESVRKGIRSGDIEKDTYERLICAGCDEVLKSENDPDEIGTVRVCPACGAEWKEVG</sequence>
<dbReference type="InterPro" id="IPR049697">
    <property type="entry name" value="HVO_0758-like"/>
</dbReference>
<organism evidence="1 2">
    <name type="scientific">Halapricum desulfuricans</name>
    <dbReference type="NCBI Taxonomy" id="2841257"/>
    <lineage>
        <taxon>Archaea</taxon>
        <taxon>Methanobacteriati</taxon>
        <taxon>Methanobacteriota</taxon>
        <taxon>Stenosarchaea group</taxon>
        <taxon>Halobacteria</taxon>
        <taxon>Halobacteriales</taxon>
        <taxon>Haloarculaceae</taxon>
        <taxon>Halapricum</taxon>
    </lineage>
</organism>
<gene>
    <name evidence="1" type="ORF">HSEST_2432</name>
</gene>
<dbReference type="Proteomes" id="UP000663292">
    <property type="component" value="Chromosome"/>
</dbReference>
<keyword evidence="2" id="KW-1185">Reference proteome</keyword>
<name>A0A897NYZ4_9EURY</name>